<keyword evidence="3" id="KW-1185">Reference proteome</keyword>
<proteinExistence type="predicted"/>
<organism evidence="2 3">
    <name type="scientific">Candidatus Promineifilum breve</name>
    <dbReference type="NCBI Taxonomy" id="1806508"/>
    <lineage>
        <taxon>Bacteria</taxon>
        <taxon>Bacillati</taxon>
        <taxon>Chloroflexota</taxon>
        <taxon>Ardenticatenia</taxon>
        <taxon>Candidatus Promineifilales</taxon>
        <taxon>Candidatus Promineifilaceae</taxon>
        <taxon>Candidatus Promineifilum</taxon>
    </lineage>
</organism>
<keyword evidence="1" id="KW-0812">Transmembrane</keyword>
<dbReference type="OrthoDB" id="158255at2"/>
<name>A0A160SY97_9CHLR</name>
<dbReference type="EMBL" id="LN890655">
    <property type="protein sequence ID" value="CUS02421.1"/>
    <property type="molecule type" value="Genomic_DNA"/>
</dbReference>
<evidence type="ECO:0000313" key="3">
    <source>
        <dbReference type="Proteomes" id="UP000215027"/>
    </source>
</evidence>
<dbReference type="KEGG" id="pbf:CFX0092_A0554"/>
<evidence type="ECO:0000256" key="1">
    <source>
        <dbReference type="SAM" id="Phobius"/>
    </source>
</evidence>
<keyword evidence="1" id="KW-1133">Transmembrane helix</keyword>
<feature type="transmembrane region" description="Helical" evidence="1">
    <location>
        <begin position="21"/>
        <end position="41"/>
    </location>
</feature>
<feature type="transmembrane region" description="Helical" evidence="1">
    <location>
        <begin position="88"/>
        <end position="111"/>
    </location>
</feature>
<dbReference type="Proteomes" id="UP000215027">
    <property type="component" value="Chromosome I"/>
</dbReference>
<reference evidence="2" key="1">
    <citation type="submission" date="2016-01" db="EMBL/GenBank/DDBJ databases">
        <authorList>
            <person name="Mcilroy J.S."/>
            <person name="Karst M S."/>
            <person name="Albertsen M."/>
        </authorList>
    </citation>
    <scope>NUCLEOTIDE SEQUENCE</scope>
    <source>
        <strain evidence="2">Cfx-K</strain>
    </source>
</reference>
<accession>A0A160SY97</accession>
<keyword evidence="1" id="KW-0472">Membrane</keyword>
<feature type="transmembrane region" description="Helical" evidence="1">
    <location>
        <begin position="132"/>
        <end position="153"/>
    </location>
</feature>
<sequence>MTELMHQPGFLGTSANWAADVTLLASALVALLLTIGVVLAVRGQYGAHRVFQTSAATINAILVLWLMLLPYRDFVAPPTNPAGLPLSAIAVTRIHAAVGAAALILGLFVTLRANGLMPRPLRFNNYKAFMRVSYALYMLASLIGLFVYITWFVGNPSPPSY</sequence>
<feature type="transmembrane region" description="Helical" evidence="1">
    <location>
        <begin position="50"/>
        <end position="68"/>
    </location>
</feature>
<evidence type="ECO:0008006" key="4">
    <source>
        <dbReference type="Google" id="ProtNLM"/>
    </source>
</evidence>
<dbReference type="AlphaFoldDB" id="A0A160SY97"/>
<gene>
    <name evidence="2" type="ORF">CFX0092_A0554</name>
</gene>
<protein>
    <recommendedName>
        <fullName evidence="4">DUF420 domain-containing protein</fullName>
    </recommendedName>
</protein>
<dbReference type="RefSeq" id="WP_157912856.1">
    <property type="nucleotide sequence ID" value="NZ_LN890655.1"/>
</dbReference>
<evidence type="ECO:0000313" key="2">
    <source>
        <dbReference type="EMBL" id="CUS02421.1"/>
    </source>
</evidence>